<reference evidence="6" key="1">
    <citation type="submission" date="2021-05" db="EMBL/GenBank/DDBJ databases">
        <authorList>
            <person name="Arsene-Ploetze F."/>
        </authorList>
    </citation>
    <scope>NUCLEOTIDE SEQUENCE</scope>
    <source>
        <strain evidence="6">DSM 42138</strain>
    </source>
</reference>
<evidence type="ECO:0000313" key="6">
    <source>
        <dbReference type="EMBL" id="CAG6397808.1"/>
    </source>
</evidence>
<keyword evidence="7" id="KW-1185">Reference proteome</keyword>
<keyword evidence="2 4" id="KW-0238">DNA-binding</keyword>
<protein>
    <submittedName>
        <fullName evidence="6">TetR family transcriptional regulator</fullName>
    </submittedName>
</protein>
<dbReference type="Pfam" id="PF00440">
    <property type="entry name" value="TetR_N"/>
    <property type="match status" value="1"/>
</dbReference>
<dbReference type="InterPro" id="IPR004111">
    <property type="entry name" value="Repressor_TetR_C"/>
</dbReference>
<evidence type="ECO:0000313" key="7">
    <source>
        <dbReference type="Proteomes" id="UP001152519"/>
    </source>
</evidence>
<dbReference type="Pfam" id="PF02909">
    <property type="entry name" value="TetR_C_1"/>
    <property type="match status" value="1"/>
</dbReference>
<evidence type="ECO:0000256" key="3">
    <source>
        <dbReference type="ARBA" id="ARBA00023163"/>
    </source>
</evidence>
<dbReference type="EMBL" id="CAJSLV010000092">
    <property type="protein sequence ID" value="CAG6397808.1"/>
    <property type="molecule type" value="Genomic_DNA"/>
</dbReference>
<feature type="DNA-binding region" description="H-T-H motif" evidence="4">
    <location>
        <begin position="41"/>
        <end position="60"/>
    </location>
</feature>
<dbReference type="GO" id="GO:0003700">
    <property type="term" value="F:DNA-binding transcription factor activity"/>
    <property type="evidence" value="ECO:0007669"/>
    <property type="project" value="TreeGrafter"/>
</dbReference>
<evidence type="ECO:0000259" key="5">
    <source>
        <dbReference type="PROSITE" id="PS50977"/>
    </source>
</evidence>
<feature type="domain" description="HTH tetR-type" evidence="5">
    <location>
        <begin position="18"/>
        <end position="78"/>
    </location>
</feature>
<dbReference type="GO" id="GO:0045892">
    <property type="term" value="P:negative regulation of DNA-templated transcription"/>
    <property type="evidence" value="ECO:0007669"/>
    <property type="project" value="InterPro"/>
</dbReference>
<evidence type="ECO:0000256" key="1">
    <source>
        <dbReference type="ARBA" id="ARBA00023015"/>
    </source>
</evidence>
<dbReference type="Proteomes" id="UP001152519">
    <property type="component" value="Unassembled WGS sequence"/>
</dbReference>
<evidence type="ECO:0000256" key="2">
    <source>
        <dbReference type="ARBA" id="ARBA00023125"/>
    </source>
</evidence>
<organism evidence="6 7">
    <name type="scientific">Actinacidiphila cocklensis</name>
    <dbReference type="NCBI Taxonomy" id="887465"/>
    <lineage>
        <taxon>Bacteria</taxon>
        <taxon>Bacillati</taxon>
        <taxon>Actinomycetota</taxon>
        <taxon>Actinomycetes</taxon>
        <taxon>Kitasatosporales</taxon>
        <taxon>Streptomycetaceae</taxon>
        <taxon>Actinacidiphila</taxon>
    </lineage>
</organism>
<sequence>MAHLQNRPGPGQGRRRASHSMESVLTEAVALLDEAGAPALTFRALAQRLGGGVASIYWYVANKEELLDRATDHVIGTVLAEIEALPGSDDPIDDLRAMAVTLFDAILDRPWLGAYFMRNTDVQGNSLRLYEKLGRQTLRLDLNALQRFHAVSAVVGVVVGSAVDMGQEPPEEVLDGSVNRDEYLGRYAQTWRELDPEAYPFVHEIVDEFDGHDDVDQFRSALDLTLAGLRLQSGA</sequence>
<dbReference type="PROSITE" id="PS50977">
    <property type="entry name" value="HTH_TETR_2"/>
    <property type="match status" value="1"/>
</dbReference>
<dbReference type="InterPro" id="IPR009057">
    <property type="entry name" value="Homeodomain-like_sf"/>
</dbReference>
<dbReference type="Gene3D" id="1.10.10.60">
    <property type="entry name" value="Homeodomain-like"/>
    <property type="match status" value="1"/>
</dbReference>
<dbReference type="SUPFAM" id="SSF48498">
    <property type="entry name" value="Tetracyclin repressor-like, C-terminal domain"/>
    <property type="match status" value="1"/>
</dbReference>
<proteinExistence type="predicted"/>
<evidence type="ECO:0000256" key="4">
    <source>
        <dbReference type="PROSITE-ProRule" id="PRU00335"/>
    </source>
</evidence>
<dbReference type="PANTHER" id="PTHR30055">
    <property type="entry name" value="HTH-TYPE TRANSCRIPTIONAL REGULATOR RUTR"/>
    <property type="match status" value="1"/>
</dbReference>
<keyword evidence="1" id="KW-0805">Transcription regulation</keyword>
<accession>A0A9W4DXQ8</accession>
<dbReference type="GO" id="GO:0000976">
    <property type="term" value="F:transcription cis-regulatory region binding"/>
    <property type="evidence" value="ECO:0007669"/>
    <property type="project" value="TreeGrafter"/>
</dbReference>
<dbReference type="InterPro" id="IPR050109">
    <property type="entry name" value="HTH-type_TetR-like_transc_reg"/>
</dbReference>
<name>A0A9W4DXQ8_9ACTN</name>
<dbReference type="PANTHER" id="PTHR30055:SF151">
    <property type="entry name" value="TRANSCRIPTIONAL REGULATORY PROTEIN"/>
    <property type="match status" value="1"/>
</dbReference>
<dbReference type="SUPFAM" id="SSF46689">
    <property type="entry name" value="Homeodomain-like"/>
    <property type="match status" value="1"/>
</dbReference>
<dbReference type="AlphaFoldDB" id="A0A9W4DXQ8"/>
<dbReference type="InterPro" id="IPR001647">
    <property type="entry name" value="HTH_TetR"/>
</dbReference>
<keyword evidence="3" id="KW-0804">Transcription</keyword>
<gene>
    <name evidence="6" type="ORF">SCOCK_60141</name>
</gene>
<dbReference type="Gene3D" id="1.10.357.10">
    <property type="entry name" value="Tetracycline Repressor, domain 2"/>
    <property type="match status" value="1"/>
</dbReference>
<dbReference type="InterPro" id="IPR036271">
    <property type="entry name" value="Tet_transcr_reg_TetR-rel_C_sf"/>
</dbReference>
<comment type="caution">
    <text evidence="6">The sequence shown here is derived from an EMBL/GenBank/DDBJ whole genome shotgun (WGS) entry which is preliminary data.</text>
</comment>